<evidence type="ECO:0000256" key="1">
    <source>
        <dbReference type="NCBIfam" id="TIGR02722"/>
    </source>
</evidence>
<dbReference type="PANTHER" id="PTHR40593">
    <property type="entry name" value="PENICILLIN-BINDING PROTEIN ACTIVATOR LPOB"/>
    <property type="match status" value="1"/>
</dbReference>
<reference evidence="3" key="1">
    <citation type="submission" date="2009-01" db="EMBL/GenBank/DDBJ databases">
        <title>Complete sequence of Anaeromyxobacter dehalogenans 2CP-1.</title>
        <authorList>
            <consortium name="US DOE Joint Genome Institute"/>
            <person name="Lucas S."/>
            <person name="Copeland A."/>
            <person name="Lapidus A."/>
            <person name="Glavina del Rio T."/>
            <person name="Dalin E."/>
            <person name="Tice H."/>
            <person name="Bruce D."/>
            <person name="Goodwin L."/>
            <person name="Pitluck S."/>
            <person name="Saunders E."/>
            <person name="Brettin T."/>
            <person name="Detter J.C."/>
            <person name="Han C."/>
            <person name="Larimer F."/>
            <person name="Land M."/>
            <person name="Hauser L."/>
            <person name="Kyrpides N."/>
            <person name="Ovchinnikova G."/>
            <person name="Beliaev A.S."/>
            <person name="Richardson P."/>
        </authorList>
    </citation>
    <scope>NUCLEOTIDE SEQUENCE</scope>
    <source>
        <strain evidence="3">2CP-1</strain>
    </source>
</reference>
<dbReference type="Gene3D" id="3.40.50.10610">
    <property type="entry name" value="ABC-type transport auxiliary lipoprotein component"/>
    <property type="match status" value="1"/>
</dbReference>
<accession>B8J743</accession>
<dbReference type="PROSITE" id="PS51257">
    <property type="entry name" value="PROKAR_LIPOPROTEIN"/>
    <property type="match status" value="1"/>
</dbReference>
<dbReference type="RefSeq" id="WP_012633149.1">
    <property type="nucleotide sequence ID" value="NC_011891.1"/>
</dbReference>
<dbReference type="KEGG" id="acp:A2cp1_1891"/>
<dbReference type="AlphaFoldDB" id="B8J743"/>
<dbReference type="EMBL" id="CP001359">
    <property type="protein sequence ID" value="ACL65233.1"/>
    <property type="molecule type" value="Genomic_DNA"/>
</dbReference>
<dbReference type="Proteomes" id="UP000007089">
    <property type="component" value="Chromosome"/>
</dbReference>
<keyword evidence="3" id="KW-0449">Lipoprotein</keyword>
<sequence>MPRASSRALPRTLPLLTAAALVAACGPRAFTRGAYEDPNTIELLSDQFNENDLQLIAKKMTGSLLGAPVVQALPGRPVLVVGRVRNKTSEHIDTESLADKVRVELQRSGRFAFADAAAREQIAAEYDYQQSGMVAKETAKGPGAQVGADCVLTGQIASIVQEVGADKVVYYKMTMQLTDLRTGLITWTDEKELRKKFRKQSVGW</sequence>
<keyword evidence="2" id="KW-0732">Signal</keyword>
<dbReference type="GO" id="GO:0031241">
    <property type="term" value="C:periplasmic side of cell outer membrane"/>
    <property type="evidence" value="ECO:0007669"/>
    <property type="project" value="TreeGrafter"/>
</dbReference>
<dbReference type="InterPro" id="IPR014094">
    <property type="entry name" value="LpoB"/>
</dbReference>
<organism evidence="3 4">
    <name type="scientific">Anaeromyxobacter dehalogenans (strain ATCC BAA-258 / DSM 21875 / 2CP-1)</name>
    <dbReference type="NCBI Taxonomy" id="455488"/>
    <lineage>
        <taxon>Bacteria</taxon>
        <taxon>Pseudomonadati</taxon>
        <taxon>Myxococcota</taxon>
        <taxon>Myxococcia</taxon>
        <taxon>Myxococcales</taxon>
        <taxon>Cystobacterineae</taxon>
        <taxon>Anaeromyxobacteraceae</taxon>
        <taxon>Anaeromyxobacter</taxon>
    </lineage>
</organism>
<proteinExistence type="predicted"/>
<evidence type="ECO:0000256" key="2">
    <source>
        <dbReference type="SAM" id="SignalP"/>
    </source>
</evidence>
<protein>
    <recommendedName>
        <fullName evidence="1">Penicillin-binding protein activator LpoB</fullName>
    </recommendedName>
</protein>
<feature type="chain" id="PRO_5002874939" description="Penicillin-binding protein activator LpoB" evidence="2">
    <location>
        <begin position="24"/>
        <end position="204"/>
    </location>
</feature>
<name>B8J743_ANAD2</name>
<evidence type="ECO:0000313" key="4">
    <source>
        <dbReference type="Proteomes" id="UP000007089"/>
    </source>
</evidence>
<dbReference type="HOGENOM" id="CLU_114013_1_0_7"/>
<dbReference type="GO" id="GO:0030234">
    <property type="term" value="F:enzyme regulator activity"/>
    <property type="evidence" value="ECO:0007669"/>
    <property type="project" value="TreeGrafter"/>
</dbReference>
<dbReference type="NCBIfam" id="TIGR02722">
    <property type="entry name" value="lp"/>
    <property type="match status" value="1"/>
</dbReference>
<feature type="signal peptide" evidence="2">
    <location>
        <begin position="1"/>
        <end position="23"/>
    </location>
</feature>
<keyword evidence="4" id="KW-1185">Reference proteome</keyword>
<gene>
    <name evidence="3" type="ordered locus">A2cp1_1891</name>
</gene>
<dbReference type="Pfam" id="PF13036">
    <property type="entry name" value="LpoB"/>
    <property type="match status" value="1"/>
</dbReference>
<dbReference type="PANTHER" id="PTHR40593:SF1">
    <property type="entry name" value="PENICILLIN-BINDING PROTEIN ACTIVATOR LPOB"/>
    <property type="match status" value="1"/>
</dbReference>
<evidence type="ECO:0000313" key="3">
    <source>
        <dbReference type="EMBL" id="ACL65233.1"/>
    </source>
</evidence>
<dbReference type="GO" id="GO:0009252">
    <property type="term" value="P:peptidoglycan biosynthetic process"/>
    <property type="evidence" value="ECO:0007669"/>
    <property type="project" value="TreeGrafter"/>
</dbReference>